<gene>
    <name evidence="3" type="ORF">RUM44_002542</name>
</gene>
<feature type="chain" id="PRO_5047364945" evidence="2">
    <location>
        <begin position="24"/>
        <end position="275"/>
    </location>
</feature>
<accession>A0ABR1AF28</accession>
<proteinExistence type="predicted"/>
<keyword evidence="4" id="KW-1185">Reference proteome</keyword>
<evidence type="ECO:0000313" key="3">
    <source>
        <dbReference type="EMBL" id="KAK6618100.1"/>
    </source>
</evidence>
<dbReference type="EMBL" id="JAWJWF010000050">
    <property type="protein sequence ID" value="KAK6618100.1"/>
    <property type="molecule type" value="Genomic_DNA"/>
</dbReference>
<dbReference type="Proteomes" id="UP001359485">
    <property type="component" value="Unassembled WGS sequence"/>
</dbReference>
<keyword evidence="2" id="KW-0732">Signal</keyword>
<evidence type="ECO:0000313" key="4">
    <source>
        <dbReference type="Proteomes" id="UP001359485"/>
    </source>
</evidence>
<feature type="compositionally biased region" description="Low complexity" evidence="1">
    <location>
        <begin position="87"/>
        <end position="105"/>
    </location>
</feature>
<feature type="compositionally biased region" description="Basic and acidic residues" evidence="1">
    <location>
        <begin position="39"/>
        <end position="48"/>
    </location>
</feature>
<feature type="compositionally biased region" description="Basic and acidic residues" evidence="1">
    <location>
        <begin position="115"/>
        <end position="132"/>
    </location>
</feature>
<feature type="region of interest" description="Disordered" evidence="1">
    <location>
        <begin position="39"/>
        <end position="141"/>
    </location>
</feature>
<evidence type="ECO:0000256" key="2">
    <source>
        <dbReference type="SAM" id="SignalP"/>
    </source>
</evidence>
<protein>
    <submittedName>
        <fullName evidence="3">Uncharacterized protein</fullName>
    </submittedName>
</protein>
<reference evidence="3 4" key="1">
    <citation type="submission" date="2023-09" db="EMBL/GenBank/DDBJ databases">
        <title>Genomes of two closely related lineages of the louse Polyplax serrata with different host specificities.</title>
        <authorList>
            <person name="Martinu J."/>
            <person name="Tarabai H."/>
            <person name="Stefka J."/>
            <person name="Hypsa V."/>
        </authorList>
    </citation>
    <scope>NUCLEOTIDE SEQUENCE [LARGE SCALE GENOMIC DNA]</scope>
    <source>
        <strain evidence="3">98ZLc_SE</strain>
    </source>
</reference>
<comment type="caution">
    <text evidence="3">The sequence shown here is derived from an EMBL/GenBank/DDBJ whole genome shotgun (WGS) entry which is preliminary data.</text>
</comment>
<feature type="signal peptide" evidence="2">
    <location>
        <begin position="1"/>
        <end position="23"/>
    </location>
</feature>
<feature type="compositionally biased region" description="Polar residues" evidence="1">
    <location>
        <begin position="49"/>
        <end position="69"/>
    </location>
</feature>
<evidence type="ECO:0000256" key="1">
    <source>
        <dbReference type="SAM" id="MobiDB-lite"/>
    </source>
</evidence>
<name>A0ABR1AF28_POLSC</name>
<organism evidence="3 4">
    <name type="scientific">Polyplax serrata</name>
    <name type="common">Common mouse louse</name>
    <dbReference type="NCBI Taxonomy" id="468196"/>
    <lineage>
        <taxon>Eukaryota</taxon>
        <taxon>Metazoa</taxon>
        <taxon>Ecdysozoa</taxon>
        <taxon>Arthropoda</taxon>
        <taxon>Hexapoda</taxon>
        <taxon>Insecta</taxon>
        <taxon>Pterygota</taxon>
        <taxon>Neoptera</taxon>
        <taxon>Paraneoptera</taxon>
        <taxon>Psocodea</taxon>
        <taxon>Troctomorpha</taxon>
        <taxon>Phthiraptera</taxon>
        <taxon>Anoplura</taxon>
        <taxon>Polyplacidae</taxon>
        <taxon>Polyplax</taxon>
    </lineage>
</organism>
<sequence>MRRFDVLLIVILQVSSTWHWAHSVNSTGLDVTEIRLEKPSTKRTEDVTTAKTSASVKQTESTVKASGPSTAGRKAPKWMTLSPTEQTPSTVVRTTEPVSTSRTTTKSQVETSTSVRDRKKEGQRRTGKKDTDGTDGTQGGIKLYKEKPVNKTEPKIMEIMTKITDSAGEITDDTVYGPRIEGIEARFEPMKHVIPLKLKEKLDALSCEVSPLPSESTLWNGNETRDLSLPIKTTGLKGQPQPFHNSMDLAVEQISNLQRQMAKVRLEIAFDKPYL</sequence>